<keyword evidence="4" id="KW-1185">Reference proteome</keyword>
<dbReference type="Ensembl" id="ENSMUST00000205023.2">
    <property type="protein sequence ID" value="ENSMUSP00000145178.2"/>
    <property type="gene ID" value="ENSMUSG00000030035.15"/>
</dbReference>
<gene>
    <name evidence="2 3" type="primary">Wbp1</name>
</gene>
<dbReference type="Bgee" id="ENSMUSG00000030035">
    <property type="expression patterns" value="Expressed in cortical plate and 270 other cell types or tissues"/>
</dbReference>
<dbReference type="GeneTree" id="ENSGT00950000183109"/>
<dbReference type="Antibodypedia" id="34809">
    <property type="antibodies" value="72 antibodies from 26 providers"/>
</dbReference>
<dbReference type="ExpressionAtlas" id="A0A0N4SVN3">
    <property type="expression patterns" value="baseline and differential"/>
</dbReference>
<reference evidence="2 4" key="1">
    <citation type="journal article" date="2009" name="PLoS Biol.">
        <title>Lineage-specific biology revealed by a finished genome assembly of the mouse.</title>
        <authorList>
            <consortium name="Mouse Genome Sequencing Consortium"/>
            <person name="Church D.M."/>
            <person name="Goodstadt L."/>
            <person name="Hillier L.W."/>
            <person name="Zody M.C."/>
            <person name="Goldstein S."/>
            <person name="She X."/>
            <person name="Bult C.J."/>
            <person name="Agarwala R."/>
            <person name="Cherry J.L."/>
            <person name="DiCuccio M."/>
            <person name="Hlavina W."/>
            <person name="Kapustin Y."/>
            <person name="Meric P."/>
            <person name="Maglott D."/>
            <person name="Birtle Z."/>
            <person name="Marques A.C."/>
            <person name="Graves T."/>
            <person name="Zhou S."/>
            <person name="Teague B."/>
            <person name="Potamousis K."/>
            <person name="Churas C."/>
            <person name="Place M."/>
            <person name="Herschleb J."/>
            <person name="Runnheim R."/>
            <person name="Forrest D."/>
            <person name="Amos-Landgraf J."/>
            <person name="Schwartz D.C."/>
            <person name="Cheng Z."/>
            <person name="Lindblad-Toh K."/>
            <person name="Eichler E.E."/>
            <person name="Ponting C.P."/>
        </authorList>
    </citation>
    <scope>NUCLEOTIDE SEQUENCE [LARGE SCALE GENOMIC DNA]</scope>
    <source>
        <strain evidence="2 4">C57BL/6J</strain>
    </source>
</reference>
<protein>
    <submittedName>
        <fullName evidence="2">WW domain binding protein 1</fullName>
    </submittedName>
</protein>
<reference evidence="2" key="3">
    <citation type="submission" date="2025-08" db="UniProtKB">
        <authorList>
            <consortium name="Ensembl"/>
        </authorList>
    </citation>
    <scope>IDENTIFICATION</scope>
    <source>
        <strain evidence="2">C57BL/6J</strain>
    </source>
</reference>
<proteinExistence type="predicted"/>
<accession>A0A0N4SVN3</accession>
<dbReference type="Proteomes" id="UP000000589">
    <property type="component" value="Chromosome 6"/>
</dbReference>
<sequence length="28" mass="3075">MARASSRNSSEEAWGSLQAPQQQVSQQL</sequence>
<dbReference type="AlphaFoldDB" id="A0A0N4SVN3"/>
<dbReference type="VEuPathDB" id="HostDB:ENSMUSG00000030035"/>
<organism evidence="2 4">
    <name type="scientific">Mus musculus</name>
    <name type="common">Mouse</name>
    <dbReference type="NCBI Taxonomy" id="10090"/>
    <lineage>
        <taxon>Eukaryota</taxon>
        <taxon>Metazoa</taxon>
        <taxon>Chordata</taxon>
        <taxon>Craniata</taxon>
        <taxon>Vertebrata</taxon>
        <taxon>Euteleostomi</taxon>
        <taxon>Mammalia</taxon>
        <taxon>Eutheria</taxon>
        <taxon>Euarchontoglires</taxon>
        <taxon>Glires</taxon>
        <taxon>Rodentia</taxon>
        <taxon>Myomorpha</taxon>
        <taxon>Muroidea</taxon>
        <taxon>Muridae</taxon>
        <taxon>Murinae</taxon>
        <taxon>Mus</taxon>
        <taxon>Mus</taxon>
    </lineage>
</organism>
<dbReference type="AGR" id="MGI:104710"/>
<evidence type="ECO:0000313" key="3">
    <source>
        <dbReference type="MGI" id="MGI:104710"/>
    </source>
</evidence>
<evidence type="ECO:0000313" key="4">
    <source>
        <dbReference type="Proteomes" id="UP000000589"/>
    </source>
</evidence>
<evidence type="ECO:0000256" key="1">
    <source>
        <dbReference type="SAM" id="MobiDB-lite"/>
    </source>
</evidence>
<reference evidence="2 4" key="2">
    <citation type="journal article" date="2011" name="PLoS Biol.">
        <title>Modernizing reference genome assemblies.</title>
        <authorList>
            <person name="Church D.M."/>
            <person name="Schneider V.A."/>
            <person name="Graves T."/>
            <person name="Auger K."/>
            <person name="Cunningham F."/>
            <person name="Bouk N."/>
            <person name="Chen H.C."/>
            <person name="Agarwala R."/>
            <person name="McLaren W.M."/>
            <person name="Ritchie G.R."/>
            <person name="Albracht D."/>
            <person name="Kremitzki M."/>
            <person name="Rock S."/>
            <person name="Kotkiewicz H."/>
            <person name="Kremitzki C."/>
            <person name="Wollam A."/>
            <person name="Trani L."/>
            <person name="Fulton L."/>
            <person name="Fulton R."/>
            <person name="Matthews L."/>
            <person name="Whitehead S."/>
            <person name="Chow W."/>
            <person name="Torrance J."/>
            <person name="Dunn M."/>
            <person name="Harden G."/>
            <person name="Threadgold G."/>
            <person name="Wood J."/>
            <person name="Collins J."/>
            <person name="Heath P."/>
            <person name="Griffiths G."/>
            <person name="Pelan S."/>
            <person name="Grafham D."/>
            <person name="Eichler E.E."/>
            <person name="Weinstock G."/>
            <person name="Mardis E.R."/>
            <person name="Wilson R.K."/>
            <person name="Howe K."/>
            <person name="Flicek P."/>
            <person name="Hubbard T."/>
        </authorList>
    </citation>
    <scope>NUCLEOTIDE SEQUENCE [LARGE SCALE GENOMIC DNA]</scope>
    <source>
        <strain evidence="2 4">C57BL/6J</strain>
    </source>
</reference>
<feature type="region of interest" description="Disordered" evidence="1">
    <location>
        <begin position="1"/>
        <end position="28"/>
    </location>
</feature>
<dbReference type="MGI" id="MGI:104710">
    <property type="gene designation" value="Wbp1"/>
</dbReference>
<evidence type="ECO:0000313" key="2">
    <source>
        <dbReference type="Ensembl" id="ENSMUSP00000145178.2"/>
    </source>
</evidence>
<reference evidence="2" key="4">
    <citation type="submission" date="2025-09" db="UniProtKB">
        <authorList>
            <consortium name="Ensembl"/>
        </authorList>
    </citation>
    <scope>IDENTIFICATION</scope>
    <source>
        <strain evidence="2">C57BL/6J</strain>
    </source>
</reference>
<name>A0A0N4SVN3_MOUSE</name>